<accession>A0A3L8D622</accession>
<protein>
    <submittedName>
        <fullName evidence="3">Uncharacterized protein</fullName>
    </submittedName>
</protein>
<gene>
    <name evidence="3" type="ORF">DMN91_012292</name>
</gene>
<evidence type="ECO:0000256" key="2">
    <source>
        <dbReference type="SAM" id="Phobius"/>
    </source>
</evidence>
<organism evidence="3">
    <name type="scientific">Ooceraea biroi</name>
    <name type="common">Clonal raider ant</name>
    <name type="synonym">Cerapachys biroi</name>
    <dbReference type="NCBI Taxonomy" id="2015173"/>
    <lineage>
        <taxon>Eukaryota</taxon>
        <taxon>Metazoa</taxon>
        <taxon>Ecdysozoa</taxon>
        <taxon>Arthropoda</taxon>
        <taxon>Hexapoda</taxon>
        <taxon>Insecta</taxon>
        <taxon>Pterygota</taxon>
        <taxon>Neoptera</taxon>
        <taxon>Endopterygota</taxon>
        <taxon>Hymenoptera</taxon>
        <taxon>Apocrita</taxon>
        <taxon>Aculeata</taxon>
        <taxon>Formicoidea</taxon>
        <taxon>Formicidae</taxon>
        <taxon>Dorylinae</taxon>
        <taxon>Ooceraea</taxon>
    </lineage>
</organism>
<feature type="non-terminal residue" evidence="3">
    <location>
        <position position="1"/>
    </location>
</feature>
<dbReference type="OrthoDB" id="2105077at2759"/>
<proteinExistence type="predicted"/>
<feature type="region of interest" description="Disordered" evidence="1">
    <location>
        <begin position="1"/>
        <end position="30"/>
    </location>
</feature>
<dbReference type="Proteomes" id="UP000279307">
    <property type="component" value="Chromosome 13"/>
</dbReference>
<keyword evidence="2" id="KW-0472">Membrane</keyword>
<keyword evidence="2" id="KW-0812">Transmembrane</keyword>
<sequence>VARFESRVNPTDIPMATMSNGNGSTMQINSRPDDIRKRIIGSDDSAQGDTTTCGNILVVLSWIIVIITMPFSLFVCFKVVQEYEGPSYSGWGVFYLAVLRVPVRLKTISRYINLFILR</sequence>
<evidence type="ECO:0000313" key="3">
    <source>
        <dbReference type="EMBL" id="RLU15298.1"/>
    </source>
</evidence>
<dbReference type="AlphaFoldDB" id="A0A3L8D622"/>
<reference evidence="3" key="2">
    <citation type="submission" date="2018-07" db="EMBL/GenBank/DDBJ databases">
        <authorList>
            <person name="Mckenzie S.K."/>
            <person name="Kronauer D.J.C."/>
        </authorList>
    </citation>
    <scope>NUCLEOTIDE SEQUENCE</scope>
    <source>
        <strain evidence="3">Clonal line C1</strain>
    </source>
</reference>
<reference evidence="3" key="1">
    <citation type="journal article" date="2018" name="Genome Res.">
        <title>The genomic architecture and molecular evolution of ant odorant receptors.</title>
        <authorList>
            <person name="McKenzie S.K."/>
            <person name="Kronauer D.J.C."/>
        </authorList>
    </citation>
    <scope>NUCLEOTIDE SEQUENCE [LARGE SCALE GENOMIC DNA]</scope>
    <source>
        <strain evidence="3">Clonal line C1</strain>
    </source>
</reference>
<feature type="transmembrane region" description="Helical" evidence="2">
    <location>
        <begin position="56"/>
        <end position="80"/>
    </location>
</feature>
<comment type="caution">
    <text evidence="3">The sequence shown here is derived from an EMBL/GenBank/DDBJ whole genome shotgun (WGS) entry which is preliminary data.</text>
</comment>
<dbReference type="EMBL" id="QOIP01000013">
    <property type="protein sequence ID" value="RLU15298.1"/>
    <property type="molecule type" value="Genomic_DNA"/>
</dbReference>
<feature type="compositionally biased region" description="Polar residues" evidence="1">
    <location>
        <begin position="17"/>
        <end position="30"/>
    </location>
</feature>
<evidence type="ECO:0000256" key="1">
    <source>
        <dbReference type="SAM" id="MobiDB-lite"/>
    </source>
</evidence>
<name>A0A3L8D622_OOCBI</name>
<feature type="transmembrane region" description="Helical" evidence="2">
    <location>
        <begin position="86"/>
        <end position="103"/>
    </location>
</feature>
<keyword evidence="2" id="KW-1133">Transmembrane helix</keyword>